<evidence type="ECO:0000256" key="4">
    <source>
        <dbReference type="ARBA" id="ARBA00022665"/>
    </source>
</evidence>
<dbReference type="OrthoDB" id="6275838at2759"/>
<protein>
    <recommendedName>
        <fullName evidence="11">Sex hormone-binding globulin</fullName>
    </recommendedName>
</protein>
<evidence type="ECO:0000256" key="8">
    <source>
        <dbReference type="ARBA" id="ARBA00023157"/>
    </source>
</evidence>
<comment type="subcellular location">
    <subcellularLocation>
        <location evidence="1">Secreted</location>
    </subcellularLocation>
</comment>
<dbReference type="KEGG" id="xma:102218289"/>
<dbReference type="InterPro" id="IPR013320">
    <property type="entry name" value="ConA-like_dom_sf"/>
</dbReference>
<dbReference type="Pfam" id="PF00054">
    <property type="entry name" value="Laminin_G_1"/>
    <property type="match status" value="1"/>
</dbReference>
<dbReference type="InterPro" id="IPR051145">
    <property type="entry name" value="GAS-SHBG-PROS"/>
</dbReference>
<comment type="function">
    <text evidence="10">Functions as an androgen transport protein, but may also be involved in receptor mediated processes. Each dimer binds one molecule of steroid. Specific for 5-alpha-dihydrotestosterone, testosterone, and 17-beta-estradiol. Regulates the plasma metabolic clearance rate of steroid hormones by controlling their plasma concentration.</text>
</comment>
<dbReference type="PANTHER" id="PTHR24040">
    <property type="entry name" value="LAMININ G-LIKE DOMAIN-CONTAINING PROTEIN"/>
    <property type="match status" value="1"/>
</dbReference>
<evidence type="ECO:0000256" key="6">
    <source>
        <dbReference type="ARBA" id="ARBA00022737"/>
    </source>
</evidence>
<dbReference type="Proteomes" id="UP000002852">
    <property type="component" value="Unassembled WGS sequence"/>
</dbReference>
<keyword evidence="15" id="KW-1185">Reference proteome</keyword>
<keyword evidence="4" id="KW-0754">Steroid-binding</keyword>
<reference evidence="14" key="4">
    <citation type="submission" date="2025-09" db="UniProtKB">
        <authorList>
            <consortium name="Ensembl"/>
        </authorList>
    </citation>
    <scope>IDENTIFICATION</scope>
    <source>
        <strain evidence="14">JP 163 A</strain>
    </source>
</reference>
<keyword evidence="7" id="KW-0446">Lipid-binding</keyword>
<dbReference type="GO" id="GO:0005576">
    <property type="term" value="C:extracellular region"/>
    <property type="evidence" value="ECO:0007669"/>
    <property type="project" value="UniProtKB-SubCell"/>
</dbReference>
<evidence type="ECO:0000256" key="3">
    <source>
        <dbReference type="ARBA" id="ARBA00022525"/>
    </source>
</evidence>
<dbReference type="HOGENOM" id="CLU_063172_0_0_1"/>
<evidence type="ECO:0000256" key="1">
    <source>
        <dbReference type="ARBA" id="ARBA00004613"/>
    </source>
</evidence>
<name>M4AML9_XIPMA</name>
<dbReference type="PANTHER" id="PTHR24040:SF3">
    <property type="entry name" value="SEX HORMONE-BINDING GLOBULIN"/>
    <property type="match status" value="1"/>
</dbReference>
<dbReference type="GO" id="GO:0005496">
    <property type="term" value="F:steroid binding"/>
    <property type="evidence" value="ECO:0007669"/>
    <property type="project" value="UniProtKB-KW"/>
</dbReference>
<dbReference type="Ensembl" id="ENSXMAT00000015736.2">
    <property type="protein sequence ID" value="ENSXMAP00000015713.2"/>
    <property type="gene ID" value="ENSXMAG00000015677.2"/>
</dbReference>
<dbReference type="GO" id="GO:0005497">
    <property type="term" value="F:androgen binding"/>
    <property type="evidence" value="ECO:0007669"/>
    <property type="project" value="Ensembl"/>
</dbReference>
<keyword evidence="8" id="KW-1015">Disulfide bond</keyword>
<dbReference type="RefSeq" id="XP_005804833.3">
    <property type="nucleotide sequence ID" value="XM_005804776.3"/>
</dbReference>
<dbReference type="FunCoup" id="M4AML9">
    <property type="interactions" value="314"/>
</dbReference>
<dbReference type="GeneTree" id="ENSGT00940000165567"/>
<comment type="caution">
    <text evidence="12">Lacks conserved residue(s) required for the propagation of feature annotation.</text>
</comment>
<dbReference type="OMA" id="FPLMQIS"/>
<keyword evidence="6" id="KW-0677">Repeat</keyword>
<proteinExistence type="predicted"/>
<evidence type="ECO:0000256" key="5">
    <source>
        <dbReference type="ARBA" id="ARBA00022729"/>
    </source>
</evidence>
<evidence type="ECO:0000256" key="2">
    <source>
        <dbReference type="ARBA" id="ARBA00011738"/>
    </source>
</evidence>
<evidence type="ECO:0000256" key="7">
    <source>
        <dbReference type="ARBA" id="ARBA00023121"/>
    </source>
</evidence>
<dbReference type="STRING" id="8083.ENSXMAP00000015713"/>
<dbReference type="PROSITE" id="PS50025">
    <property type="entry name" value="LAM_G_DOMAIN"/>
    <property type="match status" value="1"/>
</dbReference>
<keyword evidence="9" id="KW-0325">Glycoprotein</keyword>
<evidence type="ECO:0000313" key="14">
    <source>
        <dbReference type="Ensembl" id="ENSXMAP00000015713.2"/>
    </source>
</evidence>
<dbReference type="InParanoid" id="M4AML9"/>
<feature type="domain" description="Laminin G" evidence="13">
    <location>
        <begin position="54"/>
        <end position="220"/>
    </location>
</feature>
<evidence type="ECO:0000256" key="9">
    <source>
        <dbReference type="ARBA" id="ARBA00023180"/>
    </source>
</evidence>
<accession>M4AML9</accession>
<dbReference type="eggNOG" id="KOG3927">
    <property type="taxonomic scope" value="Eukaryota"/>
</dbReference>
<comment type="subunit">
    <text evidence="2">Homodimer.</text>
</comment>
<dbReference type="SMART" id="SM00282">
    <property type="entry name" value="LamG"/>
    <property type="match status" value="1"/>
</dbReference>
<reference evidence="15" key="2">
    <citation type="journal article" date="2013" name="Nat. Genet.">
        <title>The genome of the platyfish, Xiphophorus maculatus, provides insights into evolutionary adaptation and several complex traits.</title>
        <authorList>
            <person name="Schartl M."/>
            <person name="Walter R.B."/>
            <person name="Shen Y."/>
            <person name="Garcia T."/>
            <person name="Catchen J."/>
            <person name="Amores A."/>
            <person name="Braasch I."/>
            <person name="Chalopin D."/>
            <person name="Volff J.N."/>
            <person name="Lesch K.P."/>
            <person name="Bisazza A."/>
            <person name="Minx P."/>
            <person name="Hillier L."/>
            <person name="Wilson R.K."/>
            <person name="Fuerstenberg S."/>
            <person name="Boore J."/>
            <person name="Searle S."/>
            <person name="Postlethwait J.H."/>
            <person name="Warren W.C."/>
        </authorList>
    </citation>
    <scope>NUCLEOTIDE SEQUENCE [LARGE SCALE GENOMIC DNA]</scope>
    <source>
        <strain evidence="15">JP 163 A</strain>
    </source>
</reference>
<keyword evidence="3" id="KW-0964">Secreted</keyword>
<evidence type="ECO:0000256" key="12">
    <source>
        <dbReference type="PROSITE-ProRule" id="PRU00122"/>
    </source>
</evidence>
<reference evidence="15" key="1">
    <citation type="submission" date="2012-01" db="EMBL/GenBank/DDBJ databases">
        <authorList>
            <person name="Walter R."/>
            <person name="Schartl M."/>
            <person name="Warren W."/>
        </authorList>
    </citation>
    <scope>NUCLEOTIDE SEQUENCE [LARGE SCALE GENOMIC DNA]</scope>
    <source>
        <strain evidence="15">JP 163 A</strain>
    </source>
</reference>
<reference evidence="14" key="3">
    <citation type="submission" date="2025-08" db="UniProtKB">
        <authorList>
            <consortium name="Ensembl"/>
        </authorList>
    </citation>
    <scope>IDENTIFICATION</scope>
    <source>
        <strain evidence="14">JP 163 A</strain>
    </source>
</reference>
<organism evidence="14 15">
    <name type="scientific">Xiphophorus maculatus</name>
    <name type="common">Southern platyfish</name>
    <name type="synonym">Platypoecilus maculatus</name>
    <dbReference type="NCBI Taxonomy" id="8083"/>
    <lineage>
        <taxon>Eukaryota</taxon>
        <taxon>Metazoa</taxon>
        <taxon>Chordata</taxon>
        <taxon>Craniata</taxon>
        <taxon>Vertebrata</taxon>
        <taxon>Euteleostomi</taxon>
        <taxon>Actinopterygii</taxon>
        <taxon>Neopterygii</taxon>
        <taxon>Teleostei</taxon>
        <taxon>Neoteleostei</taxon>
        <taxon>Acanthomorphata</taxon>
        <taxon>Ovalentaria</taxon>
        <taxon>Atherinomorphae</taxon>
        <taxon>Cyprinodontiformes</taxon>
        <taxon>Poeciliidae</taxon>
        <taxon>Poeciliinae</taxon>
        <taxon>Xiphophorus</taxon>
    </lineage>
</organism>
<dbReference type="CTD" id="6462"/>
<evidence type="ECO:0000313" key="15">
    <source>
        <dbReference type="Proteomes" id="UP000002852"/>
    </source>
</evidence>
<dbReference type="Gene3D" id="2.60.120.200">
    <property type="match status" value="2"/>
</dbReference>
<evidence type="ECO:0000256" key="11">
    <source>
        <dbReference type="ARBA" id="ARBA00040510"/>
    </source>
</evidence>
<dbReference type="FunFam" id="2.60.120.200:FF:000107">
    <property type="entry name" value="Sex hormone-binding globulin"/>
    <property type="match status" value="1"/>
</dbReference>
<evidence type="ECO:0000256" key="10">
    <source>
        <dbReference type="ARBA" id="ARBA00037620"/>
    </source>
</evidence>
<dbReference type="CDD" id="cd00110">
    <property type="entry name" value="LamG"/>
    <property type="match status" value="1"/>
</dbReference>
<keyword evidence="5" id="KW-0732">Signal</keyword>
<dbReference type="GeneID" id="102218289"/>
<dbReference type="AlphaFoldDB" id="M4AML9"/>
<dbReference type="SUPFAM" id="SSF49899">
    <property type="entry name" value="Concanavalin A-like lectins/glucanases"/>
    <property type="match status" value="2"/>
</dbReference>
<dbReference type="InterPro" id="IPR001791">
    <property type="entry name" value="Laminin_G"/>
</dbReference>
<sequence length="399" mass="44324">MLGGLGGRRMAAFWKAVAGGLLLAVCLMGWRVDGQGNGKKKVSGDSIIYLGQERNPWRPLIRTTANLTEIRSIKSTFQFRTFDPEGAIFYGDTKNGEDWFVLSLKEGFPLMQISKEDVQVSVTGGPKLNDGKWHTLDVSNQGKFVILEVDGLPGLVVGMHSKQTKEVISGQLRLALGGILTSKDNLIVEFEPQMDGCVRKGHWLNLSMPWEADADELWLCHQNIQPGSFFAGEGFTIFNTSVFQTIKDLGFRVEFWGDFTQMEGTILSMMSSQGELLAVLEANNNTNEIHFTIRKQKHILTNAMKQLRITFFEDVVKVVTFLDEANVEMFSYDPLSAPEYLTELREGRLAIGGLLGGVKDMVGSNFLRGCLEKIKIQLKDLDLDSAIKDMSASSHSCPV</sequence>
<evidence type="ECO:0000259" key="13">
    <source>
        <dbReference type="PROSITE" id="PS50025"/>
    </source>
</evidence>